<dbReference type="PIRSF" id="PIRSF000130">
    <property type="entry name" value="IMPDH"/>
    <property type="match status" value="1"/>
</dbReference>
<dbReference type="InterPro" id="IPR013785">
    <property type="entry name" value="Aldolase_TIM"/>
</dbReference>
<dbReference type="GO" id="GO:0003938">
    <property type="term" value="F:IMP dehydrogenase activity"/>
    <property type="evidence" value="ECO:0007669"/>
    <property type="project" value="InterPro"/>
</dbReference>
<evidence type="ECO:0000259" key="5">
    <source>
        <dbReference type="PROSITE" id="PS51371"/>
    </source>
</evidence>
<evidence type="ECO:0000256" key="2">
    <source>
        <dbReference type="ARBA" id="ARBA00022723"/>
    </source>
</evidence>
<reference evidence="6" key="1">
    <citation type="submission" date="2018-05" db="EMBL/GenBank/DDBJ databases">
        <authorList>
            <person name="Lanie J.A."/>
            <person name="Ng W.-L."/>
            <person name="Kazmierczak K.M."/>
            <person name="Andrzejewski T.M."/>
            <person name="Davidsen T.M."/>
            <person name="Wayne K.J."/>
            <person name="Tettelin H."/>
            <person name="Glass J.I."/>
            <person name="Rusch D."/>
            <person name="Podicherti R."/>
            <person name="Tsui H.-C.T."/>
            <person name="Winkler M.E."/>
        </authorList>
    </citation>
    <scope>NUCLEOTIDE SEQUENCE</scope>
</reference>
<gene>
    <name evidence="6" type="ORF">METZ01_LOCUS67249</name>
</gene>
<dbReference type="InterPro" id="IPR005990">
    <property type="entry name" value="IMP_DH"/>
</dbReference>
<dbReference type="SUPFAM" id="SSF54631">
    <property type="entry name" value="CBS-domain pair"/>
    <property type="match status" value="1"/>
</dbReference>
<dbReference type="SUPFAM" id="SSF51412">
    <property type="entry name" value="Inosine monophosphate dehydrogenase (IMPDH)"/>
    <property type="match status" value="1"/>
</dbReference>
<dbReference type="PANTHER" id="PTHR11911:SF111">
    <property type="entry name" value="INOSINE-5'-MONOPHOSPHATE DEHYDROGENASE"/>
    <property type="match status" value="1"/>
</dbReference>
<dbReference type="AlphaFoldDB" id="A0A381TE42"/>
<dbReference type="InterPro" id="IPR001093">
    <property type="entry name" value="IMP_DH_GMPRt"/>
</dbReference>
<accession>A0A381TE42</accession>
<feature type="domain" description="CBS" evidence="5">
    <location>
        <begin position="96"/>
        <end position="153"/>
    </location>
</feature>
<dbReference type="Pfam" id="PF00571">
    <property type="entry name" value="CBS"/>
    <property type="match status" value="1"/>
</dbReference>
<dbReference type="GO" id="GO:0006183">
    <property type="term" value="P:GTP biosynthetic process"/>
    <property type="evidence" value="ECO:0007669"/>
    <property type="project" value="TreeGrafter"/>
</dbReference>
<dbReference type="GO" id="GO:0046872">
    <property type="term" value="F:metal ion binding"/>
    <property type="evidence" value="ECO:0007669"/>
    <property type="project" value="UniProtKB-KW"/>
</dbReference>
<keyword evidence="2" id="KW-0479">Metal-binding</keyword>
<proteinExistence type="inferred from homology"/>
<dbReference type="SMART" id="SM01240">
    <property type="entry name" value="IMPDH"/>
    <property type="match status" value="1"/>
</dbReference>
<evidence type="ECO:0000256" key="3">
    <source>
        <dbReference type="ARBA" id="ARBA00023002"/>
    </source>
</evidence>
<name>A0A381TE42_9ZZZZ</name>
<dbReference type="InterPro" id="IPR000644">
    <property type="entry name" value="CBS_dom"/>
</dbReference>
<dbReference type="CDD" id="cd04601">
    <property type="entry name" value="CBS_pair_IMPDH"/>
    <property type="match status" value="1"/>
</dbReference>
<organism evidence="6">
    <name type="scientific">marine metagenome</name>
    <dbReference type="NCBI Taxonomy" id="408172"/>
    <lineage>
        <taxon>unclassified sequences</taxon>
        <taxon>metagenomes</taxon>
        <taxon>ecological metagenomes</taxon>
    </lineage>
</organism>
<dbReference type="FunFam" id="3.20.20.70:FF:000424">
    <property type="entry name" value="Inosine-5'-monophosphate dehydrogenase 2"/>
    <property type="match status" value="1"/>
</dbReference>
<dbReference type="Pfam" id="PF00478">
    <property type="entry name" value="IMPDH"/>
    <property type="match status" value="1"/>
</dbReference>
<dbReference type="Gene3D" id="3.20.20.70">
    <property type="entry name" value="Aldolase class I"/>
    <property type="match status" value="1"/>
</dbReference>
<dbReference type="PANTHER" id="PTHR11911">
    <property type="entry name" value="INOSINE-5-MONOPHOSPHATE DEHYDROGENASE RELATED"/>
    <property type="match status" value="1"/>
</dbReference>
<evidence type="ECO:0000256" key="1">
    <source>
        <dbReference type="ARBA" id="ARBA00005502"/>
    </source>
</evidence>
<dbReference type="InterPro" id="IPR046342">
    <property type="entry name" value="CBS_dom_sf"/>
</dbReference>
<dbReference type="EMBL" id="UINC01004447">
    <property type="protein sequence ID" value="SVA14395.1"/>
    <property type="molecule type" value="Genomic_DNA"/>
</dbReference>
<keyword evidence="4" id="KW-0129">CBS domain</keyword>
<sequence>MVKQIVREPGRTFGEFSLLTGLTPTDCTLPNISLATDLAGLKLQLPLLSAAMTSVTGYEMALALGKEGGLGVLPVRLPIDEQAAIVERIKSYEMGFVEDPVCIGRETTIDEAVRLVERHGHSKLPVTDRNNVFLGLFSFDRYLELDAPPSDPVGSVMLAPDEMVCCHDPGLSVKQAKELLGEGRYLVVLDELERLVKLAFRKDVEKIPVAAAISTHKGWQARVEANLAAGVDMIVIDTSDAHSEFVGEVLNAYRAMKTSVPHARDVPICAGNVITADGATYLMEQGADIVKVGMSSGSICTTQRQKATGRAPLTALIAADRARRAYHEQSGHYVPLVVDGGVGSAGDMIIALTLADAVMMGGYFNHFLEAAGEKLDENMRLTGHEPEMRRVATWGEGSARARNLDRYGHSTIKSFFTEGEEGTVEFHGRLKPRLKEDMRKVKTALGNVGCRMLAEFRERAVIELMSSRTRDVVGDTHSIHVGKG</sequence>
<protein>
    <recommendedName>
        <fullName evidence="5">CBS domain-containing protein</fullName>
    </recommendedName>
</protein>
<evidence type="ECO:0000313" key="6">
    <source>
        <dbReference type="EMBL" id="SVA14395.1"/>
    </source>
</evidence>
<comment type="similarity">
    <text evidence="1">Belongs to the IMPDH/GMPR family.</text>
</comment>
<keyword evidence="3" id="KW-0560">Oxidoreductase</keyword>
<evidence type="ECO:0000256" key="4">
    <source>
        <dbReference type="ARBA" id="ARBA00023122"/>
    </source>
</evidence>
<dbReference type="PROSITE" id="PS51371">
    <property type="entry name" value="CBS"/>
    <property type="match status" value="1"/>
</dbReference>